<name>A0A319ER61_ASPSB</name>
<reference evidence="4 5" key="1">
    <citation type="submission" date="2018-02" db="EMBL/GenBank/DDBJ databases">
        <title>The genomes of Aspergillus section Nigri reveals drivers in fungal speciation.</title>
        <authorList>
            <consortium name="DOE Joint Genome Institute"/>
            <person name="Vesth T.C."/>
            <person name="Nybo J."/>
            <person name="Theobald S."/>
            <person name="Brandl J."/>
            <person name="Frisvad J.C."/>
            <person name="Nielsen K.F."/>
            <person name="Lyhne E.K."/>
            <person name="Kogle M.E."/>
            <person name="Kuo A."/>
            <person name="Riley R."/>
            <person name="Clum A."/>
            <person name="Nolan M."/>
            <person name="Lipzen A."/>
            <person name="Salamov A."/>
            <person name="Henrissat B."/>
            <person name="Wiebenga A."/>
            <person name="De vries R.P."/>
            <person name="Grigoriev I.V."/>
            <person name="Mortensen U.H."/>
            <person name="Andersen M.R."/>
            <person name="Baker S.E."/>
        </authorList>
    </citation>
    <scope>NUCLEOTIDE SEQUENCE [LARGE SCALE GENOMIC DNA]</scope>
    <source>
        <strain evidence="4 5">CBS 121057</strain>
    </source>
</reference>
<dbReference type="InterPro" id="IPR036236">
    <property type="entry name" value="Znf_C2H2_sf"/>
</dbReference>
<evidence type="ECO:0000313" key="4">
    <source>
        <dbReference type="EMBL" id="PYI09408.1"/>
    </source>
</evidence>
<proteinExistence type="predicted"/>
<dbReference type="Pfam" id="PF00096">
    <property type="entry name" value="zf-C2H2"/>
    <property type="match status" value="1"/>
</dbReference>
<gene>
    <name evidence="4" type="ORF">BO78DRAFT_38564</name>
</gene>
<dbReference type="OrthoDB" id="4510535at2759"/>
<feature type="region of interest" description="Disordered" evidence="2">
    <location>
        <begin position="1"/>
        <end position="27"/>
    </location>
</feature>
<dbReference type="AlphaFoldDB" id="A0A319ER61"/>
<dbReference type="PROSITE" id="PS50157">
    <property type="entry name" value="ZINC_FINGER_C2H2_2"/>
    <property type="match status" value="1"/>
</dbReference>
<evidence type="ECO:0000256" key="2">
    <source>
        <dbReference type="SAM" id="MobiDB-lite"/>
    </source>
</evidence>
<keyword evidence="1" id="KW-0862">Zinc</keyword>
<dbReference type="GO" id="GO:0008270">
    <property type="term" value="F:zinc ion binding"/>
    <property type="evidence" value="ECO:0007669"/>
    <property type="project" value="UniProtKB-KW"/>
</dbReference>
<dbReference type="Gene3D" id="3.30.160.60">
    <property type="entry name" value="Classic Zinc Finger"/>
    <property type="match status" value="2"/>
</dbReference>
<feature type="domain" description="C2H2-type" evidence="3">
    <location>
        <begin position="120"/>
        <end position="147"/>
    </location>
</feature>
<dbReference type="STRING" id="1448318.A0A319ER61"/>
<organism evidence="4 5">
    <name type="scientific">Aspergillus sclerotiicarbonarius (strain CBS 121057 / IBT 28362)</name>
    <dbReference type="NCBI Taxonomy" id="1448318"/>
    <lineage>
        <taxon>Eukaryota</taxon>
        <taxon>Fungi</taxon>
        <taxon>Dikarya</taxon>
        <taxon>Ascomycota</taxon>
        <taxon>Pezizomycotina</taxon>
        <taxon>Eurotiomycetes</taxon>
        <taxon>Eurotiomycetidae</taxon>
        <taxon>Eurotiales</taxon>
        <taxon>Aspergillaceae</taxon>
        <taxon>Aspergillus</taxon>
        <taxon>Aspergillus subgen. Circumdati</taxon>
    </lineage>
</organism>
<evidence type="ECO:0000259" key="3">
    <source>
        <dbReference type="PROSITE" id="PS50157"/>
    </source>
</evidence>
<sequence>MHHPIYTTGLGYPDTASAFAPRQQGPRLGPSGYVSAPLPVTGNNPHHTYTPHENYMHGIAPAPGPFPTCPNRRGSAVETHRQASHDLRCQWKDCTTRPTFNRWEDLSRHIKTIHVFPHSYVCPVIGCGRLFNRKDNLEEHMSRHHQG</sequence>
<dbReference type="Proteomes" id="UP000248423">
    <property type="component" value="Unassembled WGS sequence"/>
</dbReference>
<dbReference type="VEuPathDB" id="FungiDB:BO78DRAFT_38564"/>
<keyword evidence="1" id="KW-0479">Metal-binding</keyword>
<dbReference type="PROSITE" id="PS00028">
    <property type="entry name" value="ZINC_FINGER_C2H2_1"/>
    <property type="match status" value="1"/>
</dbReference>
<dbReference type="InterPro" id="IPR013087">
    <property type="entry name" value="Znf_C2H2_type"/>
</dbReference>
<accession>A0A319ER61</accession>
<keyword evidence="1" id="KW-0863">Zinc-finger</keyword>
<evidence type="ECO:0000256" key="1">
    <source>
        <dbReference type="PROSITE-ProRule" id="PRU00042"/>
    </source>
</evidence>
<keyword evidence="5" id="KW-1185">Reference proteome</keyword>
<dbReference type="SMART" id="SM00355">
    <property type="entry name" value="ZnF_C2H2"/>
    <property type="match status" value="2"/>
</dbReference>
<evidence type="ECO:0000313" key="5">
    <source>
        <dbReference type="Proteomes" id="UP000248423"/>
    </source>
</evidence>
<dbReference type="SUPFAM" id="SSF57667">
    <property type="entry name" value="beta-beta-alpha zinc fingers"/>
    <property type="match status" value="1"/>
</dbReference>
<protein>
    <recommendedName>
        <fullName evidence="3">C2H2-type domain-containing protein</fullName>
    </recommendedName>
</protein>
<dbReference type="EMBL" id="KZ826327">
    <property type="protein sequence ID" value="PYI09408.1"/>
    <property type="molecule type" value="Genomic_DNA"/>
</dbReference>